<gene>
    <name evidence="1" type="ORF">KUCAC02_000188</name>
</gene>
<protein>
    <submittedName>
        <fullName evidence="1">Uncharacterized protein</fullName>
    </submittedName>
</protein>
<organism evidence="1 2">
    <name type="scientific">Chaenocephalus aceratus</name>
    <name type="common">Blackfin icefish</name>
    <name type="synonym">Chaenichthys aceratus</name>
    <dbReference type="NCBI Taxonomy" id="36190"/>
    <lineage>
        <taxon>Eukaryota</taxon>
        <taxon>Metazoa</taxon>
        <taxon>Chordata</taxon>
        <taxon>Craniata</taxon>
        <taxon>Vertebrata</taxon>
        <taxon>Euteleostomi</taxon>
        <taxon>Actinopterygii</taxon>
        <taxon>Neopterygii</taxon>
        <taxon>Teleostei</taxon>
        <taxon>Neoteleostei</taxon>
        <taxon>Acanthomorphata</taxon>
        <taxon>Eupercaria</taxon>
        <taxon>Perciformes</taxon>
        <taxon>Notothenioidei</taxon>
        <taxon>Channichthyidae</taxon>
        <taxon>Chaenocephalus</taxon>
    </lineage>
</organism>
<evidence type="ECO:0000313" key="1">
    <source>
        <dbReference type="EMBL" id="KAI4808119.1"/>
    </source>
</evidence>
<keyword evidence="2" id="KW-1185">Reference proteome</keyword>
<dbReference type="EMBL" id="CM043802">
    <property type="protein sequence ID" value="KAI4808119.1"/>
    <property type="molecule type" value="Genomic_DNA"/>
</dbReference>
<feature type="non-terminal residue" evidence="1">
    <location>
        <position position="54"/>
    </location>
</feature>
<proteinExistence type="predicted"/>
<comment type="caution">
    <text evidence="1">The sequence shown here is derived from an EMBL/GenBank/DDBJ whole genome shotgun (WGS) entry which is preliminary data.</text>
</comment>
<reference evidence="1" key="1">
    <citation type="submission" date="2022-05" db="EMBL/GenBank/DDBJ databases">
        <title>Chromosome-level genome of Chaenocephalus aceratus.</title>
        <authorList>
            <person name="Park H."/>
        </authorList>
    </citation>
    <scope>NUCLEOTIDE SEQUENCE</scope>
    <source>
        <strain evidence="1">KU_202001</strain>
    </source>
</reference>
<name>A0ACB9W4X2_CHAAC</name>
<evidence type="ECO:0000313" key="2">
    <source>
        <dbReference type="Proteomes" id="UP001057452"/>
    </source>
</evidence>
<feature type="non-terminal residue" evidence="1">
    <location>
        <position position="1"/>
    </location>
</feature>
<sequence>RGVNYVVSDSLMSTDIETPNFIRRLSDSAVRCEGCSGVTLVVSAVPVCAGPCET</sequence>
<accession>A0ACB9W4X2</accession>
<dbReference type="Proteomes" id="UP001057452">
    <property type="component" value="Chromosome 18"/>
</dbReference>